<feature type="region of interest" description="Disordered" evidence="14">
    <location>
        <begin position="481"/>
        <end position="520"/>
    </location>
</feature>
<proteinExistence type="inferred from homology"/>
<feature type="region of interest" description="Disordered" evidence="14">
    <location>
        <begin position="1"/>
        <end position="36"/>
    </location>
</feature>
<protein>
    <recommendedName>
        <fullName evidence="3">ferric-chelate reductase (NADPH)</fullName>
        <ecNumber evidence="3">1.16.1.9</ecNumber>
    </recommendedName>
</protein>
<evidence type="ECO:0000256" key="10">
    <source>
        <dbReference type="ARBA" id="ARBA00023065"/>
    </source>
</evidence>
<dbReference type="AlphaFoldDB" id="A0A0F7SLT1"/>
<dbReference type="CDD" id="cd06186">
    <property type="entry name" value="NOX_Duox_like_FAD_NADP"/>
    <property type="match status" value="1"/>
</dbReference>
<feature type="compositionally biased region" description="Basic and acidic residues" evidence="14">
    <location>
        <begin position="489"/>
        <end position="498"/>
    </location>
</feature>
<evidence type="ECO:0000256" key="6">
    <source>
        <dbReference type="ARBA" id="ARBA00022692"/>
    </source>
</evidence>
<evidence type="ECO:0000256" key="14">
    <source>
        <dbReference type="SAM" id="MobiDB-lite"/>
    </source>
</evidence>
<dbReference type="GO" id="GO:0015677">
    <property type="term" value="P:copper ion import"/>
    <property type="evidence" value="ECO:0007669"/>
    <property type="project" value="TreeGrafter"/>
</dbReference>
<accession>A0A0F7SLT1</accession>
<keyword evidence="5" id="KW-1003">Cell membrane</keyword>
<feature type="transmembrane region" description="Helical" evidence="15">
    <location>
        <begin position="168"/>
        <end position="187"/>
    </location>
</feature>
<dbReference type="InterPro" id="IPR013130">
    <property type="entry name" value="Fe3_Rdtase_TM_dom"/>
</dbReference>
<evidence type="ECO:0000256" key="5">
    <source>
        <dbReference type="ARBA" id="ARBA00022475"/>
    </source>
</evidence>
<evidence type="ECO:0000256" key="4">
    <source>
        <dbReference type="ARBA" id="ARBA00022448"/>
    </source>
</evidence>
<evidence type="ECO:0000259" key="16">
    <source>
        <dbReference type="PROSITE" id="PS51384"/>
    </source>
</evidence>
<keyword evidence="4" id="KW-0813">Transport</keyword>
<evidence type="ECO:0000256" key="9">
    <source>
        <dbReference type="ARBA" id="ARBA00023002"/>
    </source>
</evidence>
<comment type="catalytic activity">
    <reaction evidence="13">
        <text>2 a Fe(II)-siderophore + NADP(+) + H(+) = 2 a Fe(III)-siderophore + NADPH</text>
        <dbReference type="Rhea" id="RHEA:28795"/>
        <dbReference type="Rhea" id="RHEA-COMP:11342"/>
        <dbReference type="Rhea" id="RHEA-COMP:11344"/>
        <dbReference type="ChEBI" id="CHEBI:15378"/>
        <dbReference type="ChEBI" id="CHEBI:29033"/>
        <dbReference type="ChEBI" id="CHEBI:29034"/>
        <dbReference type="ChEBI" id="CHEBI:57783"/>
        <dbReference type="ChEBI" id="CHEBI:58349"/>
        <dbReference type="EC" id="1.16.1.9"/>
    </reaction>
</comment>
<evidence type="ECO:0000256" key="3">
    <source>
        <dbReference type="ARBA" id="ARBA00012668"/>
    </source>
</evidence>
<organism evidence="17">
    <name type="scientific">Phaffia rhodozyma</name>
    <name type="common">Yeast</name>
    <name type="synonym">Xanthophyllomyces dendrorhous</name>
    <dbReference type="NCBI Taxonomy" id="264483"/>
    <lineage>
        <taxon>Eukaryota</taxon>
        <taxon>Fungi</taxon>
        <taxon>Dikarya</taxon>
        <taxon>Basidiomycota</taxon>
        <taxon>Agaricomycotina</taxon>
        <taxon>Tremellomycetes</taxon>
        <taxon>Cystofilobasidiales</taxon>
        <taxon>Mrakiaceae</taxon>
        <taxon>Phaffia</taxon>
    </lineage>
</organism>
<feature type="transmembrane region" description="Helical" evidence="15">
    <location>
        <begin position="91"/>
        <end position="109"/>
    </location>
</feature>
<keyword evidence="8 15" id="KW-1133">Transmembrane helix</keyword>
<keyword evidence="6 15" id="KW-0812">Transmembrane</keyword>
<evidence type="ECO:0000256" key="12">
    <source>
        <dbReference type="ARBA" id="ARBA00023180"/>
    </source>
</evidence>
<dbReference type="InterPro" id="IPR013121">
    <property type="entry name" value="Fe_red_NAD-bd_6"/>
</dbReference>
<feature type="domain" description="FAD-binding FR-type" evidence="16">
    <location>
        <begin position="281"/>
        <end position="392"/>
    </location>
</feature>
<feature type="transmembrane region" description="Helical" evidence="15">
    <location>
        <begin position="226"/>
        <end position="246"/>
    </location>
</feature>
<dbReference type="InterPro" id="IPR017938">
    <property type="entry name" value="Riboflavin_synthase-like_b-brl"/>
</dbReference>
<dbReference type="InterPro" id="IPR013112">
    <property type="entry name" value="FAD-bd_8"/>
</dbReference>
<comment type="similarity">
    <text evidence="2">Belongs to the ferric reductase (FRE) family.</text>
</comment>
<evidence type="ECO:0000256" key="11">
    <source>
        <dbReference type="ARBA" id="ARBA00023136"/>
    </source>
</evidence>
<dbReference type="GO" id="GO:0006879">
    <property type="term" value="P:intracellular iron ion homeostasis"/>
    <property type="evidence" value="ECO:0007669"/>
    <property type="project" value="TreeGrafter"/>
</dbReference>
<dbReference type="PANTHER" id="PTHR32361">
    <property type="entry name" value="FERRIC/CUPRIC REDUCTASE TRANSMEMBRANE COMPONENT"/>
    <property type="match status" value="1"/>
</dbReference>
<name>A0A0F7SLT1_PHARH</name>
<dbReference type="PANTHER" id="PTHR32361:SF9">
    <property type="entry name" value="FERRIC REDUCTASE TRANSMEMBRANE COMPONENT 3-RELATED"/>
    <property type="match status" value="1"/>
</dbReference>
<dbReference type="Pfam" id="PF01794">
    <property type="entry name" value="Ferric_reduct"/>
    <property type="match status" value="1"/>
</dbReference>
<dbReference type="GO" id="GO:0005886">
    <property type="term" value="C:plasma membrane"/>
    <property type="evidence" value="ECO:0007669"/>
    <property type="project" value="UniProtKB-SubCell"/>
</dbReference>
<evidence type="ECO:0000256" key="7">
    <source>
        <dbReference type="ARBA" id="ARBA00022982"/>
    </source>
</evidence>
<evidence type="ECO:0000256" key="1">
    <source>
        <dbReference type="ARBA" id="ARBA00004651"/>
    </source>
</evidence>
<reference evidence="17" key="1">
    <citation type="submission" date="2014-08" db="EMBL/GenBank/DDBJ databases">
        <authorList>
            <person name="Sharma Rahul"/>
            <person name="Thines Marco"/>
        </authorList>
    </citation>
    <scope>NUCLEOTIDE SEQUENCE</scope>
</reference>
<evidence type="ECO:0000256" key="13">
    <source>
        <dbReference type="ARBA" id="ARBA00048483"/>
    </source>
</evidence>
<dbReference type="EMBL" id="LN483124">
    <property type="protein sequence ID" value="CED82351.1"/>
    <property type="molecule type" value="Genomic_DNA"/>
</dbReference>
<dbReference type="PROSITE" id="PS51384">
    <property type="entry name" value="FAD_FR"/>
    <property type="match status" value="1"/>
</dbReference>
<evidence type="ECO:0000256" key="8">
    <source>
        <dbReference type="ARBA" id="ARBA00022989"/>
    </source>
</evidence>
<dbReference type="Pfam" id="PF08030">
    <property type="entry name" value="NAD_binding_6"/>
    <property type="match status" value="1"/>
</dbReference>
<keyword evidence="12" id="KW-0325">Glycoprotein</keyword>
<dbReference type="GO" id="GO:0052851">
    <property type="term" value="F:ferric-chelate reductase (NADPH) activity"/>
    <property type="evidence" value="ECO:0007669"/>
    <property type="project" value="UniProtKB-EC"/>
</dbReference>
<evidence type="ECO:0000313" key="17">
    <source>
        <dbReference type="EMBL" id="CED82351.1"/>
    </source>
</evidence>
<dbReference type="Gene3D" id="3.40.50.80">
    <property type="entry name" value="Nucleotide-binding domain of ferredoxin-NADP reductase (FNR) module"/>
    <property type="match status" value="1"/>
</dbReference>
<dbReference type="SFLD" id="SFLDG01168">
    <property type="entry name" value="Ferric_reductase_subgroup_(FRE"/>
    <property type="match status" value="1"/>
</dbReference>
<feature type="transmembrane region" description="Helical" evidence="15">
    <location>
        <begin position="199"/>
        <end position="219"/>
    </location>
</feature>
<comment type="subcellular location">
    <subcellularLocation>
        <location evidence="1">Cell membrane</location>
        <topology evidence="1">Multi-pass membrane protein</topology>
    </subcellularLocation>
</comment>
<keyword evidence="9" id="KW-0560">Oxidoreductase</keyword>
<feature type="compositionally biased region" description="Low complexity" evidence="14">
    <location>
        <begin position="18"/>
        <end position="28"/>
    </location>
</feature>
<dbReference type="Pfam" id="PF08022">
    <property type="entry name" value="FAD_binding_8"/>
    <property type="match status" value="1"/>
</dbReference>
<dbReference type="SUPFAM" id="SSF63380">
    <property type="entry name" value="Riboflavin synthase domain-like"/>
    <property type="match status" value="1"/>
</dbReference>
<dbReference type="InterPro" id="IPR051410">
    <property type="entry name" value="Ferric/Cupric_Reductase"/>
</dbReference>
<evidence type="ECO:0000256" key="2">
    <source>
        <dbReference type="ARBA" id="ARBA00006278"/>
    </source>
</evidence>
<feature type="compositionally biased region" description="Basic and acidic residues" evidence="14">
    <location>
        <begin position="508"/>
        <end position="517"/>
    </location>
</feature>
<evidence type="ECO:0000256" key="15">
    <source>
        <dbReference type="SAM" id="Phobius"/>
    </source>
</evidence>
<dbReference type="GO" id="GO:0006826">
    <property type="term" value="P:iron ion transport"/>
    <property type="evidence" value="ECO:0007669"/>
    <property type="project" value="TreeGrafter"/>
</dbReference>
<keyword evidence="11 15" id="KW-0472">Membrane</keyword>
<feature type="transmembrane region" description="Helical" evidence="15">
    <location>
        <begin position="121"/>
        <end position="141"/>
    </location>
</feature>
<dbReference type="InterPro" id="IPR039261">
    <property type="entry name" value="FNR_nucleotide-bd"/>
</dbReference>
<sequence length="598" mass="64232">MTLSKAQRNGSGSGSGSGSDSDSGSDSGAKGTFQSFVGTPSPVLSACSSSDMSPSPSLGRAYNTTLAVGKKSFGWRTFAVGLWYDVPLLELFWSVMYTMTVLIIGWIYIDPADPTATQAVNIGNLCGLLAFIQFPLVVGLASKNNVLSWFTGISYERLNFLHRASGRALLILSWTHVVSRGMIIGLSGKTSLKLVKMRMGVVAFLAYNLLFLLSLKPFLRSMAYEVFLISHMVLALLLLVGCYMHWTEFGSYIWPAILIWGLDRFVRVANIIFLNKLWLSFRPSSANVASTAVVKILPDAALEVTMERSMRWVPGQHVYLTCPQISRFPFEAHPFTVASIQSNDSSGPSTVRLIIRVRDGFTGRLANATQKAGGQTEVKAWLDGPHGLVKGLTSYHSVVLISGGSGVTYTLPQLLSLVEQAKQESVSWIGSTLASIQASCPASLILEIKIFITQTNSVHPSGTGSPVSSSQTLPAIHPHAIPVGLSEQSNEKPLKLDSAESSESGSSDGHENEKRSTEYSIEDSIGRCVSMGRPDLDIILRDVVDGARSGAVNVSVCGPTSLSNAVRESLASGNAYRLADVAKGKVGAVDLHVESFGW</sequence>
<dbReference type="SFLD" id="SFLDS00052">
    <property type="entry name" value="Ferric_Reductase_Domain"/>
    <property type="match status" value="1"/>
</dbReference>
<keyword evidence="7" id="KW-0249">Electron transport</keyword>
<dbReference type="EC" id="1.16.1.9" evidence="3"/>
<dbReference type="InterPro" id="IPR017927">
    <property type="entry name" value="FAD-bd_FR_type"/>
</dbReference>
<keyword evidence="10" id="KW-0406">Ion transport</keyword>